<dbReference type="Pfam" id="PF13975">
    <property type="entry name" value="gag-asp_proteas"/>
    <property type="match status" value="1"/>
</dbReference>
<dbReference type="InParanoid" id="A0A2P5CFY0"/>
<evidence type="ECO:0000313" key="1">
    <source>
        <dbReference type="EMBL" id="PON59961.1"/>
    </source>
</evidence>
<organism evidence="1 2">
    <name type="scientific">Trema orientale</name>
    <name type="common">Charcoal tree</name>
    <name type="synonym">Celtis orientalis</name>
    <dbReference type="NCBI Taxonomy" id="63057"/>
    <lineage>
        <taxon>Eukaryota</taxon>
        <taxon>Viridiplantae</taxon>
        <taxon>Streptophyta</taxon>
        <taxon>Embryophyta</taxon>
        <taxon>Tracheophyta</taxon>
        <taxon>Spermatophyta</taxon>
        <taxon>Magnoliopsida</taxon>
        <taxon>eudicotyledons</taxon>
        <taxon>Gunneridae</taxon>
        <taxon>Pentapetalae</taxon>
        <taxon>rosids</taxon>
        <taxon>fabids</taxon>
        <taxon>Rosales</taxon>
        <taxon>Cannabaceae</taxon>
        <taxon>Trema</taxon>
    </lineage>
</organism>
<dbReference type="EMBL" id="JXTC01000369">
    <property type="protein sequence ID" value="PON59961.1"/>
    <property type="molecule type" value="Genomic_DNA"/>
</dbReference>
<dbReference type="SUPFAM" id="SSF50630">
    <property type="entry name" value="Acid proteases"/>
    <property type="match status" value="1"/>
</dbReference>
<dbReference type="InterPro" id="IPR021109">
    <property type="entry name" value="Peptidase_aspartic_dom_sf"/>
</dbReference>
<proteinExistence type="predicted"/>
<evidence type="ECO:0000313" key="2">
    <source>
        <dbReference type="Proteomes" id="UP000237000"/>
    </source>
</evidence>
<reference evidence="2" key="1">
    <citation type="submission" date="2016-06" db="EMBL/GenBank/DDBJ databases">
        <title>Parallel loss of symbiosis genes in relatives of nitrogen-fixing non-legume Parasponia.</title>
        <authorList>
            <person name="Van Velzen R."/>
            <person name="Holmer R."/>
            <person name="Bu F."/>
            <person name="Rutten L."/>
            <person name="Van Zeijl A."/>
            <person name="Liu W."/>
            <person name="Santuari L."/>
            <person name="Cao Q."/>
            <person name="Sharma T."/>
            <person name="Shen D."/>
            <person name="Roswanjaya Y."/>
            <person name="Wardhani T."/>
            <person name="Kalhor M.S."/>
            <person name="Jansen J."/>
            <person name="Van den Hoogen J."/>
            <person name="Gungor B."/>
            <person name="Hartog M."/>
            <person name="Hontelez J."/>
            <person name="Verver J."/>
            <person name="Yang W.-C."/>
            <person name="Schijlen E."/>
            <person name="Repin R."/>
            <person name="Schilthuizen M."/>
            <person name="Schranz E."/>
            <person name="Heidstra R."/>
            <person name="Miyata K."/>
            <person name="Fedorova E."/>
            <person name="Kohlen W."/>
            <person name="Bisseling T."/>
            <person name="Smit S."/>
            <person name="Geurts R."/>
        </authorList>
    </citation>
    <scope>NUCLEOTIDE SEQUENCE [LARGE SCALE GENOMIC DNA]</scope>
    <source>
        <strain evidence="2">cv. RG33-2</strain>
    </source>
</reference>
<name>A0A2P5CFY0_TREOI</name>
<dbReference type="PANTHER" id="PTHR12917:SF18">
    <property type="entry name" value="DNA DAMAGE-INDUCIBLE PROTEIN 1-LIKE"/>
    <property type="match status" value="1"/>
</dbReference>
<protein>
    <submittedName>
        <fullName evidence="1">Aspartic peptidase domain containing protein</fullName>
    </submittedName>
</protein>
<feature type="non-terminal residue" evidence="1">
    <location>
        <position position="115"/>
    </location>
</feature>
<dbReference type="Proteomes" id="UP000237000">
    <property type="component" value="Unassembled WGS sequence"/>
</dbReference>
<dbReference type="Gene3D" id="2.40.70.10">
    <property type="entry name" value="Acid Proteases"/>
    <property type="match status" value="1"/>
</dbReference>
<accession>A0A2P5CFY0</accession>
<dbReference type="OrthoDB" id="1194100at2759"/>
<keyword evidence="2" id="KW-1185">Reference proteome</keyword>
<sequence length="115" mass="12683">MNPLQLLNTITTENQTHFKGLMYVMAWVNGREVTAMIDTGATNNFVSRRVADRLGLVVKRNSTKLKAVNSDAMPVHGAAVSSLKVGTWQTECNFMIVPLDDFDLILGIEFLGLAK</sequence>
<dbReference type="AlphaFoldDB" id="A0A2P5CFY0"/>
<dbReference type="PANTHER" id="PTHR12917">
    <property type="entry name" value="ASPARTYL PROTEASE DDI-RELATED"/>
    <property type="match status" value="1"/>
</dbReference>
<comment type="caution">
    <text evidence="1">The sequence shown here is derived from an EMBL/GenBank/DDBJ whole genome shotgun (WGS) entry which is preliminary data.</text>
</comment>
<dbReference type="CDD" id="cd00303">
    <property type="entry name" value="retropepsin_like"/>
    <property type="match status" value="1"/>
</dbReference>
<gene>
    <name evidence="1" type="ORF">TorRG33x02_286080</name>
</gene>